<dbReference type="EMBL" id="JAJFBX010000023">
    <property type="protein sequence ID" value="MCC2747997.1"/>
    <property type="molecule type" value="Genomic_DNA"/>
</dbReference>
<organism evidence="5 6">
    <name type="scientific">Agathobacter rectalis</name>
    <dbReference type="NCBI Taxonomy" id="39491"/>
    <lineage>
        <taxon>Bacteria</taxon>
        <taxon>Bacillati</taxon>
        <taxon>Bacillota</taxon>
        <taxon>Clostridia</taxon>
        <taxon>Lachnospirales</taxon>
        <taxon>Lachnospiraceae</taxon>
        <taxon>Agathobacter</taxon>
    </lineage>
</organism>
<dbReference type="PANTHER" id="PTHR33055:SF15">
    <property type="entry name" value="TRANSPOSASE-RELATED"/>
    <property type="match status" value="1"/>
</dbReference>
<sequence length="392" mass="44417">MYIVGIDIGKNHHEASIVSPEGKQIGRSLRFATTHKGADSLMSFIFKNIGNSPCVFGMEATGHYWYPIYSFLKAKGYTIYVINPIQSDSLRKMYIRQTKNDSIDSFLIAEVIRFGQFGTTSMADENILAMRQLCRYRDSVISSRTEIKLRIGTIMEQIFPEYEKQFSSLWVSTSMGILEKYLTPENIENAPIDELFEIIKDKSHNRLTRAKAISIKEAAADTFGIKIAQDAFSFQLKQLIDRMNFLDKQIEALDCQILEYYEKFDCYLHTIPGIGIIGAATILAEIGDISRFKNSSSLIAFAGIDPTVRQSGEFNSTHNHMSKRGSPYLRHAIFLAATTCSFHNSPLNAYYKKKRDQGKHHLTATGAVARKLTTVIYAVLRDSKPYEPKKFC</sequence>
<dbReference type="PANTHER" id="PTHR33055">
    <property type="entry name" value="TRANSPOSASE FOR INSERTION SEQUENCE ELEMENT IS1111A"/>
    <property type="match status" value="1"/>
</dbReference>
<reference evidence="5 6" key="1">
    <citation type="submission" date="2018-08" db="EMBL/GenBank/DDBJ databases">
        <title>A genome reference for cultivated species of the human gut microbiota.</title>
        <authorList>
            <person name="Zou Y."/>
            <person name="Xue W."/>
            <person name="Luo G."/>
        </authorList>
    </citation>
    <scope>NUCLEOTIDE SEQUENCE [LARGE SCALE GENOMIC DNA]</scope>
    <source>
        <strain evidence="5 6">AM42-17AT</strain>
    </source>
</reference>
<accession>A0A413TSW3</accession>
<dbReference type="RefSeq" id="WP_118333583.1">
    <property type="nucleotide sequence ID" value="NZ_JAAISB010000015.1"/>
</dbReference>
<gene>
    <name evidence="5" type="ORF">DW912_16140</name>
    <name evidence="3" type="ORF">LIZ82_16225</name>
    <name evidence="4" type="ORF">LK487_13335</name>
</gene>
<dbReference type="Proteomes" id="UP001197847">
    <property type="component" value="Unassembled WGS sequence"/>
</dbReference>
<dbReference type="InterPro" id="IPR002525">
    <property type="entry name" value="Transp_IS110-like_N"/>
</dbReference>
<dbReference type="Proteomes" id="UP000286220">
    <property type="component" value="Unassembled WGS sequence"/>
</dbReference>
<dbReference type="InterPro" id="IPR047650">
    <property type="entry name" value="Transpos_IS110"/>
</dbReference>
<evidence type="ECO:0000259" key="1">
    <source>
        <dbReference type="Pfam" id="PF01548"/>
    </source>
</evidence>
<feature type="domain" description="Transposase IS110-like N-terminal" evidence="1">
    <location>
        <begin position="4"/>
        <end position="160"/>
    </location>
</feature>
<evidence type="ECO:0000313" key="5">
    <source>
        <dbReference type="EMBL" id="RHA87755.1"/>
    </source>
</evidence>
<dbReference type="Pfam" id="PF02371">
    <property type="entry name" value="Transposase_20"/>
    <property type="match status" value="1"/>
</dbReference>
<proteinExistence type="predicted"/>
<dbReference type="EMBL" id="JAJCJQ010000058">
    <property type="protein sequence ID" value="MCB6962417.1"/>
    <property type="molecule type" value="Genomic_DNA"/>
</dbReference>
<evidence type="ECO:0000313" key="3">
    <source>
        <dbReference type="EMBL" id="MCB6962417.1"/>
    </source>
</evidence>
<dbReference type="InterPro" id="IPR003346">
    <property type="entry name" value="Transposase_20"/>
</dbReference>
<dbReference type="EMBL" id="QSFZ01000032">
    <property type="protein sequence ID" value="RHA87755.1"/>
    <property type="molecule type" value="Genomic_DNA"/>
</dbReference>
<evidence type="ECO:0000259" key="2">
    <source>
        <dbReference type="Pfam" id="PF02371"/>
    </source>
</evidence>
<dbReference type="Pfam" id="PF01548">
    <property type="entry name" value="DEDD_Tnp_IS110"/>
    <property type="match status" value="1"/>
</dbReference>
<evidence type="ECO:0000313" key="4">
    <source>
        <dbReference type="EMBL" id="MCC2747997.1"/>
    </source>
</evidence>
<feature type="domain" description="Transposase IS116/IS110/IS902 C-terminal" evidence="2">
    <location>
        <begin position="268"/>
        <end position="352"/>
    </location>
</feature>
<evidence type="ECO:0000313" key="6">
    <source>
        <dbReference type="Proteomes" id="UP000286220"/>
    </source>
</evidence>
<dbReference type="GO" id="GO:0003677">
    <property type="term" value="F:DNA binding"/>
    <property type="evidence" value="ECO:0007669"/>
    <property type="project" value="InterPro"/>
</dbReference>
<dbReference type="Proteomes" id="UP001197741">
    <property type="component" value="Unassembled WGS sequence"/>
</dbReference>
<protein>
    <submittedName>
        <fullName evidence="5">IS110 family transposase</fullName>
    </submittedName>
</protein>
<reference evidence="4" key="2">
    <citation type="submission" date="2021-10" db="EMBL/GenBank/DDBJ databases">
        <title>Collection of gut derived symbiotic bacterial strains cultured from healthy donors.</title>
        <authorList>
            <person name="Lin H."/>
            <person name="Littmann E."/>
            <person name="Claire K."/>
            <person name="Pamer E."/>
        </authorList>
    </citation>
    <scope>NUCLEOTIDE SEQUENCE</scope>
    <source>
        <strain evidence="4">MSK.22.92</strain>
    </source>
</reference>
<dbReference type="GO" id="GO:0004803">
    <property type="term" value="F:transposase activity"/>
    <property type="evidence" value="ECO:0007669"/>
    <property type="project" value="InterPro"/>
</dbReference>
<dbReference type="GO" id="GO:0006313">
    <property type="term" value="P:DNA transposition"/>
    <property type="evidence" value="ECO:0007669"/>
    <property type="project" value="InterPro"/>
</dbReference>
<dbReference type="NCBIfam" id="NF033542">
    <property type="entry name" value="transpos_IS110"/>
    <property type="match status" value="1"/>
</dbReference>
<dbReference type="AlphaFoldDB" id="A0A413TSW3"/>
<comment type="caution">
    <text evidence="5">The sequence shown here is derived from an EMBL/GenBank/DDBJ whole genome shotgun (WGS) entry which is preliminary data.</text>
</comment>
<name>A0A413TSW3_9FIRM</name>
<reference evidence="3" key="3">
    <citation type="submission" date="2021-10" db="EMBL/GenBank/DDBJ databases">
        <title>Collection of gut derived symbiotic bacterial strains cultured from healthy donors.</title>
        <authorList>
            <person name="Lin H."/>
            <person name="Littmann E."/>
            <person name="Kohout C."/>
            <person name="Pamer E.G."/>
        </authorList>
    </citation>
    <scope>NUCLEOTIDE SEQUENCE</scope>
    <source>
        <strain evidence="3">DFI.7.28A</strain>
    </source>
</reference>